<sequence length="434" mass="45958">MAFVDVLGAPLWHAIGLGDAGWLPHALMPLTNSTDPPQPAGAVRLSPQAVAMSAGILLINALVSIFLDLGINSQLVVASIRMCVQLTILSFILKPIFEVDVAWMVLLYGLFMTLVAAIEATARPQHTYKGLFLNTLASMALSAGIVLSYVVMVVLTLDPWWEAQYIIPLLGMLLGNCTSSVALGLNTVLDDLTIHCAAIEWQLAMGANRWEATTQTIQRAVKTAMMPLLNQMNVMGLVAIPGMMTGQILAGANPANASRYQMLILFIVAGSSCLATVLSVFAAVMHVIDMHHCFRKDRLTARGKGSRNMLGLLRTSVGGGATRLAACVWHSCCCCFVAGPQTPAHTRTWQQHQQQRGEGGDEEDSGGGERGALLLGMRESTEDCERPPARVAAMEKGGAGVPGQAAPGQASARLPGQASAEVPGQVSAGVPQRT</sequence>
<feature type="transmembrane region" description="Helical" evidence="7">
    <location>
        <begin position="103"/>
        <end position="122"/>
    </location>
</feature>
<dbReference type="PANTHER" id="PTHR30028:SF0">
    <property type="entry name" value="PROTEIN ALUMINUM SENSITIVE 3"/>
    <property type="match status" value="1"/>
</dbReference>
<feature type="transmembrane region" description="Helical" evidence="7">
    <location>
        <begin position="262"/>
        <end position="288"/>
    </location>
</feature>
<keyword evidence="4 7" id="KW-1133">Transmembrane helix</keyword>
<keyword evidence="3 7" id="KW-0812">Transmembrane</keyword>
<accession>A0A7R9V9G5</accession>
<dbReference type="InterPro" id="IPR005226">
    <property type="entry name" value="UPF0014_fam"/>
</dbReference>
<feature type="compositionally biased region" description="Basic and acidic residues" evidence="6">
    <location>
        <begin position="379"/>
        <end position="388"/>
    </location>
</feature>
<comment type="similarity">
    <text evidence="2">Belongs to the UPF0014 family.</text>
</comment>
<protein>
    <submittedName>
        <fullName evidence="8">Uncharacterized protein</fullName>
    </submittedName>
</protein>
<dbReference type="AlphaFoldDB" id="A0A7R9V9G5"/>
<reference evidence="8" key="1">
    <citation type="submission" date="2021-01" db="EMBL/GenBank/DDBJ databases">
        <authorList>
            <person name="Corre E."/>
            <person name="Pelletier E."/>
            <person name="Niang G."/>
            <person name="Scheremetjew M."/>
            <person name="Finn R."/>
            <person name="Kale V."/>
            <person name="Holt S."/>
            <person name="Cochrane G."/>
            <person name="Meng A."/>
            <person name="Brown T."/>
            <person name="Cohen L."/>
        </authorList>
    </citation>
    <scope>NUCLEOTIDE SEQUENCE</scope>
    <source>
        <strain evidence="8">CCMP219</strain>
    </source>
</reference>
<evidence type="ECO:0000256" key="5">
    <source>
        <dbReference type="ARBA" id="ARBA00023136"/>
    </source>
</evidence>
<name>A0A7R9V9G5_9CHLO</name>
<dbReference type="EMBL" id="HBEC01018748">
    <property type="protein sequence ID" value="CAD8288756.1"/>
    <property type="molecule type" value="Transcribed_RNA"/>
</dbReference>
<dbReference type="GO" id="GO:0005886">
    <property type="term" value="C:plasma membrane"/>
    <property type="evidence" value="ECO:0007669"/>
    <property type="project" value="TreeGrafter"/>
</dbReference>
<feature type="transmembrane region" description="Helical" evidence="7">
    <location>
        <begin position="49"/>
        <end position="71"/>
    </location>
</feature>
<feature type="transmembrane region" description="Helical" evidence="7">
    <location>
        <begin position="78"/>
        <end position="97"/>
    </location>
</feature>
<evidence type="ECO:0000256" key="6">
    <source>
        <dbReference type="SAM" id="MobiDB-lite"/>
    </source>
</evidence>
<proteinExistence type="inferred from homology"/>
<evidence type="ECO:0000313" key="8">
    <source>
        <dbReference type="EMBL" id="CAD8288756.1"/>
    </source>
</evidence>
<feature type="transmembrane region" description="Helical" evidence="7">
    <location>
        <begin position="131"/>
        <end position="157"/>
    </location>
</feature>
<keyword evidence="5 7" id="KW-0472">Membrane</keyword>
<feature type="transmembrane region" description="Helical" evidence="7">
    <location>
        <begin position="163"/>
        <end position="185"/>
    </location>
</feature>
<organism evidence="8">
    <name type="scientific">Chlamydomonas euryale</name>
    <dbReference type="NCBI Taxonomy" id="1486919"/>
    <lineage>
        <taxon>Eukaryota</taxon>
        <taxon>Viridiplantae</taxon>
        <taxon>Chlorophyta</taxon>
        <taxon>core chlorophytes</taxon>
        <taxon>Chlorophyceae</taxon>
        <taxon>CS clade</taxon>
        <taxon>Chlamydomonadales</taxon>
        <taxon>Chlamydomonadaceae</taxon>
        <taxon>Chlamydomonas</taxon>
    </lineage>
</organism>
<evidence type="ECO:0000256" key="3">
    <source>
        <dbReference type="ARBA" id="ARBA00022692"/>
    </source>
</evidence>
<evidence type="ECO:0000256" key="1">
    <source>
        <dbReference type="ARBA" id="ARBA00004141"/>
    </source>
</evidence>
<dbReference type="PANTHER" id="PTHR30028">
    <property type="entry name" value="UPF0014 INNER MEMBRANE PROTEIN YBBM-RELATED"/>
    <property type="match status" value="1"/>
</dbReference>
<feature type="region of interest" description="Disordered" evidence="6">
    <location>
        <begin position="346"/>
        <end position="434"/>
    </location>
</feature>
<comment type="subcellular location">
    <subcellularLocation>
        <location evidence="1">Membrane</location>
        <topology evidence="1">Multi-pass membrane protein</topology>
    </subcellularLocation>
</comment>
<feature type="compositionally biased region" description="Low complexity" evidence="6">
    <location>
        <begin position="402"/>
        <end position="412"/>
    </location>
</feature>
<dbReference type="Pfam" id="PF03649">
    <property type="entry name" value="UPF0014"/>
    <property type="match status" value="1"/>
</dbReference>
<evidence type="ECO:0000256" key="2">
    <source>
        <dbReference type="ARBA" id="ARBA00005268"/>
    </source>
</evidence>
<evidence type="ECO:0000256" key="4">
    <source>
        <dbReference type="ARBA" id="ARBA00022989"/>
    </source>
</evidence>
<gene>
    <name evidence="8" type="ORF">CEUR00632_LOCUS8795</name>
</gene>
<evidence type="ECO:0000256" key="7">
    <source>
        <dbReference type="SAM" id="Phobius"/>
    </source>
</evidence>
<feature type="transmembrane region" description="Helical" evidence="7">
    <location>
        <begin position="232"/>
        <end position="250"/>
    </location>
</feature>